<name>A0A974PC75_9BACL</name>
<dbReference type="EMBL" id="CP068595">
    <property type="protein sequence ID" value="QQZ61185.1"/>
    <property type="molecule type" value="Genomic_DNA"/>
</dbReference>
<accession>A0A974PC75</accession>
<sequence>MSTRTPLVELLRHDEAASLIRTMISEQAGINPNDLGASVGVSSLRDLAAIYSLPAELLDQMDEQLSYIK</sequence>
<protein>
    <submittedName>
        <fullName evidence="1">Uncharacterized protein</fullName>
    </submittedName>
</protein>
<dbReference type="AlphaFoldDB" id="A0A974PC75"/>
<evidence type="ECO:0000313" key="1">
    <source>
        <dbReference type="EMBL" id="QQZ61185.1"/>
    </source>
</evidence>
<keyword evidence="2" id="KW-1185">Reference proteome</keyword>
<gene>
    <name evidence="1" type="ORF">JI735_33255</name>
</gene>
<dbReference type="RefSeq" id="WP_157771302.1">
    <property type="nucleotide sequence ID" value="NZ_CP068595.1"/>
</dbReference>
<reference evidence="1 2" key="1">
    <citation type="submission" date="2021-01" db="EMBL/GenBank/DDBJ databases">
        <title>Whole genome sequence of Paenibacillus sonchi LMG 24727 for comparative genomics.</title>
        <authorList>
            <person name="Lee G."/>
            <person name="Kim M.-J."/>
            <person name="Lim K."/>
            <person name="Shin J.-H."/>
        </authorList>
    </citation>
    <scope>NUCLEOTIDE SEQUENCE [LARGE SCALE GENOMIC DNA]</scope>
    <source>
        <strain evidence="1 2">LMG 24727</strain>
    </source>
</reference>
<evidence type="ECO:0000313" key="2">
    <source>
        <dbReference type="Proteomes" id="UP000595841"/>
    </source>
</evidence>
<dbReference type="KEGG" id="pson:JI735_33255"/>
<dbReference type="Proteomes" id="UP000595841">
    <property type="component" value="Chromosome"/>
</dbReference>
<organism evidence="1 2">
    <name type="scientific">Paenibacillus sonchi</name>
    <dbReference type="NCBI Taxonomy" id="373687"/>
    <lineage>
        <taxon>Bacteria</taxon>
        <taxon>Bacillati</taxon>
        <taxon>Bacillota</taxon>
        <taxon>Bacilli</taxon>
        <taxon>Bacillales</taxon>
        <taxon>Paenibacillaceae</taxon>
        <taxon>Paenibacillus</taxon>
        <taxon>Paenibacillus sonchi group</taxon>
    </lineage>
</organism>
<proteinExistence type="predicted"/>